<feature type="transmembrane region" description="Helical" evidence="1">
    <location>
        <begin position="26"/>
        <end position="45"/>
    </location>
</feature>
<keyword evidence="1" id="KW-1133">Transmembrane helix</keyword>
<dbReference type="InParanoid" id="A0A1S0U8L2"/>
<proteinExistence type="predicted"/>
<evidence type="ECO:0000256" key="1">
    <source>
        <dbReference type="SAM" id="Phobius"/>
    </source>
</evidence>
<dbReference type="EMBL" id="JH712224">
    <property type="protein sequence ID" value="EFO26977.1"/>
    <property type="molecule type" value="Genomic_DNA"/>
</dbReference>
<dbReference type="KEGG" id="loa:LOAG_01512"/>
<dbReference type="AlphaFoldDB" id="A0A1S0U8L2"/>
<reference evidence="2" key="1">
    <citation type="submission" date="2012-04" db="EMBL/GenBank/DDBJ databases">
        <title>The Genome Sequence of Loa loa.</title>
        <authorList>
            <consortium name="The Broad Institute Genome Sequencing Platform"/>
            <consortium name="Broad Institute Genome Sequencing Center for Infectious Disease"/>
            <person name="Nutman T.B."/>
            <person name="Fink D.L."/>
            <person name="Russ C."/>
            <person name="Young S."/>
            <person name="Zeng Q."/>
            <person name="Gargeya S."/>
            <person name="Alvarado L."/>
            <person name="Berlin A."/>
            <person name="Chapman S.B."/>
            <person name="Chen Z."/>
            <person name="Freedman E."/>
            <person name="Gellesch M."/>
            <person name="Goldberg J."/>
            <person name="Griggs A."/>
            <person name="Gujja S."/>
            <person name="Heilman E.R."/>
            <person name="Heiman D."/>
            <person name="Howarth C."/>
            <person name="Mehta T."/>
            <person name="Neiman D."/>
            <person name="Pearson M."/>
            <person name="Roberts A."/>
            <person name="Saif S."/>
            <person name="Shea T."/>
            <person name="Shenoy N."/>
            <person name="Sisk P."/>
            <person name="Stolte C."/>
            <person name="Sykes S."/>
            <person name="White J."/>
            <person name="Yandava C."/>
            <person name="Haas B."/>
            <person name="Henn M.R."/>
            <person name="Nusbaum C."/>
            <person name="Birren B."/>
        </authorList>
    </citation>
    <scope>NUCLEOTIDE SEQUENCE [LARGE SCALE GENOMIC DNA]</scope>
</reference>
<sequence>MSNFQQRGLLFLCFYSQISDNPDDGIAANAIAIAIAIATATAIGGSGKQSIICKLLAERSVASTQILFNPVWFRIVKLFIKRKGSHGSSETNRIINNCDVWPSKLNKNEKENL</sequence>
<dbReference type="GeneID" id="9938889"/>
<accession>A0A1S0U8L2</accession>
<dbReference type="CTD" id="9938889"/>
<gene>
    <name evidence="2" type="ORF">LOAG_01512</name>
</gene>
<keyword evidence="1" id="KW-0812">Transmembrane</keyword>
<protein>
    <submittedName>
        <fullName evidence="2">Uncharacterized protein</fullName>
    </submittedName>
</protein>
<name>A0A1S0U8L2_LOALO</name>
<organism evidence="2">
    <name type="scientific">Loa loa</name>
    <name type="common">Eye worm</name>
    <name type="synonym">Filaria loa</name>
    <dbReference type="NCBI Taxonomy" id="7209"/>
    <lineage>
        <taxon>Eukaryota</taxon>
        <taxon>Metazoa</taxon>
        <taxon>Ecdysozoa</taxon>
        <taxon>Nematoda</taxon>
        <taxon>Chromadorea</taxon>
        <taxon>Rhabditida</taxon>
        <taxon>Spirurina</taxon>
        <taxon>Spiruromorpha</taxon>
        <taxon>Filarioidea</taxon>
        <taxon>Onchocercidae</taxon>
        <taxon>Loa</taxon>
    </lineage>
</organism>
<evidence type="ECO:0000313" key="2">
    <source>
        <dbReference type="EMBL" id="EFO26977.1"/>
    </source>
</evidence>
<dbReference type="RefSeq" id="XP_003137099.1">
    <property type="nucleotide sequence ID" value="XM_003137051.1"/>
</dbReference>
<keyword evidence="1" id="KW-0472">Membrane</keyword>